<dbReference type="Proteomes" id="UP000248627">
    <property type="component" value="Unassembled WGS sequence"/>
</dbReference>
<dbReference type="InterPro" id="IPR023631">
    <property type="entry name" value="Amidase_dom"/>
</dbReference>
<name>A0A2W2CHJ5_9ACTN</name>
<comment type="similarity">
    <text evidence="1">Belongs to the amidase family.</text>
</comment>
<dbReference type="PANTHER" id="PTHR11895">
    <property type="entry name" value="TRANSAMIDASE"/>
    <property type="match status" value="1"/>
</dbReference>
<keyword evidence="3" id="KW-1185">Reference proteome</keyword>
<dbReference type="GO" id="GO:0003824">
    <property type="term" value="F:catalytic activity"/>
    <property type="evidence" value="ECO:0007669"/>
    <property type="project" value="InterPro"/>
</dbReference>
<dbReference type="InterPro" id="IPR036928">
    <property type="entry name" value="AS_sf"/>
</dbReference>
<comment type="caution">
    <text evidence="2">The sequence shown here is derived from an EMBL/GenBank/DDBJ whole genome shotgun (WGS) entry which is preliminary data.</text>
</comment>
<dbReference type="Pfam" id="PF01425">
    <property type="entry name" value="Amidase"/>
    <property type="match status" value="1"/>
</dbReference>
<dbReference type="OrthoDB" id="5175573at2"/>
<dbReference type="InterPro" id="IPR020556">
    <property type="entry name" value="Amidase_CS"/>
</dbReference>
<dbReference type="SUPFAM" id="SSF75304">
    <property type="entry name" value="Amidase signature (AS) enzymes"/>
    <property type="match status" value="1"/>
</dbReference>
<dbReference type="Gene3D" id="3.90.1300.10">
    <property type="entry name" value="Amidase signature (AS) domain"/>
    <property type="match status" value="1"/>
</dbReference>
<sequence length="474" mass="50571">MSGLMDRDAHEQARLVREGEVSAEELVAAAIDTIEQRDGEVNAVVHKRYEQALDEARRITGSTDGPFAGVPTLVKSMDALAGAPAHLGSVYLAGRGRTAAEDSPVVRRLRQAGFIVLGQTAAPEFGLVSVSETKLHGVTRNPWDLTRTPGGSSGGASAVVSAGMVAVGQGGDGGGSIRMPAAFCHLVGLKPSHGLLPGRIEKGDRWGHSVPAVVTRSVRDTAAVVEFLADRANRSPRLPAFRHGDLSDAVVGRDPRPLRIGYVAQAPAYAPQVVDSVRDAVASMAGLMESLGHRVEEAHPVDLFDPHVLSAFFDTLSVTVAQSVDQLTAEVGAAPGPDDLDPITRFWEERGRQLSAVELADELSWQQGYKVRMAGWWQSFDLLLSPVFSTPAPEVGWPWREPGGIKKSVDVLTFTAPFNTTGQPAISVPAAVTDNGLPLGVQFVADFGREDLLLRVAHQVETARPWNSIAPRLR</sequence>
<accession>A0A2W2CHJ5</accession>
<dbReference type="AlphaFoldDB" id="A0A2W2CHJ5"/>
<dbReference type="EMBL" id="POTX01000048">
    <property type="protein sequence ID" value="PZF98032.1"/>
    <property type="molecule type" value="Genomic_DNA"/>
</dbReference>
<dbReference type="RefSeq" id="WP_111242980.1">
    <property type="nucleotide sequence ID" value="NZ_AP023358.1"/>
</dbReference>
<evidence type="ECO:0000313" key="3">
    <source>
        <dbReference type="Proteomes" id="UP000248627"/>
    </source>
</evidence>
<dbReference type="PROSITE" id="PS00571">
    <property type="entry name" value="AMIDASES"/>
    <property type="match status" value="1"/>
</dbReference>
<reference evidence="2 3" key="1">
    <citation type="submission" date="2018-01" db="EMBL/GenBank/DDBJ databases">
        <title>Draft genome sequence of Jishengella endophytica.</title>
        <authorList>
            <person name="Sahin N."/>
            <person name="Ay H."/>
            <person name="Saygin H."/>
        </authorList>
    </citation>
    <scope>NUCLEOTIDE SEQUENCE [LARGE SCALE GENOMIC DNA]</scope>
    <source>
        <strain evidence="2 3">DSM 45430</strain>
    </source>
</reference>
<evidence type="ECO:0000256" key="1">
    <source>
        <dbReference type="ARBA" id="ARBA00009199"/>
    </source>
</evidence>
<protein>
    <submittedName>
        <fullName evidence="2">Amidase</fullName>
    </submittedName>
</protein>
<evidence type="ECO:0000313" key="2">
    <source>
        <dbReference type="EMBL" id="PZF98032.1"/>
    </source>
</evidence>
<organism evidence="2 3">
    <name type="scientific">Micromonospora endophytica</name>
    <dbReference type="NCBI Taxonomy" id="515350"/>
    <lineage>
        <taxon>Bacteria</taxon>
        <taxon>Bacillati</taxon>
        <taxon>Actinomycetota</taxon>
        <taxon>Actinomycetes</taxon>
        <taxon>Micromonosporales</taxon>
        <taxon>Micromonosporaceae</taxon>
        <taxon>Micromonospora</taxon>
    </lineage>
</organism>
<gene>
    <name evidence="2" type="ORF">C1I93_10075</name>
</gene>
<dbReference type="PANTHER" id="PTHR11895:SF7">
    <property type="entry name" value="GLUTAMYL-TRNA(GLN) AMIDOTRANSFERASE SUBUNIT A, MITOCHONDRIAL"/>
    <property type="match status" value="1"/>
</dbReference>
<dbReference type="InterPro" id="IPR000120">
    <property type="entry name" value="Amidase"/>
</dbReference>
<proteinExistence type="inferred from homology"/>